<reference evidence="2" key="1">
    <citation type="submission" date="2016-07" db="EMBL/GenBank/DDBJ databases">
        <authorList>
            <person name="Florea S."/>
            <person name="Webb J.S."/>
            <person name="Jaromczyk J."/>
            <person name="Schardl C.L."/>
        </authorList>
    </citation>
    <scope>NUCLEOTIDE SEQUENCE [LARGE SCALE GENOMIC DNA]</scope>
    <source>
        <strain evidence="2">Z6</strain>
    </source>
</reference>
<dbReference type="InterPro" id="IPR007344">
    <property type="entry name" value="GrpB/CoaE"/>
</dbReference>
<reference evidence="1 2" key="2">
    <citation type="submission" date="2016-08" db="EMBL/GenBank/DDBJ databases">
        <title>Orenia metallireducens sp. nov. strain Z6, a Novel Metal-reducing Firmicute from the Deep Subsurface.</title>
        <authorList>
            <person name="Maxim B.I."/>
            <person name="Kenneth K."/>
            <person name="Flynn T.M."/>
            <person name="Oloughlin E.J."/>
            <person name="Locke R.A."/>
            <person name="Weber J.R."/>
            <person name="Egan S.M."/>
            <person name="Mackie R.I."/>
            <person name="Cann I.K."/>
        </authorList>
    </citation>
    <scope>NUCLEOTIDE SEQUENCE [LARGE SCALE GENOMIC DNA]</scope>
    <source>
        <strain evidence="1 2">Z6</strain>
    </source>
</reference>
<dbReference type="OrthoDB" id="9799092at2"/>
<dbReference type="PANTHER" id="PTHR34822">
    <property type="entry name" value="GRPB DOMAIN PROTEIN (AFU_ORTHOLOGUE AFUA_1G01530)"/>
    <property type="match status" value="1"/>
</dbReference>
<comment type="caution">
    <text evidence="1">The sequence shown here is derived from an EMBL/GenBank/DDBJ whole genome shotgun (WGS) entry which is preliminary data.</text>
</comment>
<dbReference type="AlphaFoldDB" id="A0A1C0A7S2"/>
<dbReference type="RefSeq" id="WP_068717927.1">
    <property type="nucleotide sequence ID" value="NZ_LWDV01000009.1"/>
</dbReference>
<dbReference type="Pfam" id="PF04229">
    <property type="entry name" value="GrpB"/>
    <property type="match status" value="1"/>
</dbReference>
<organism evidence="1 2">
    <name type="scientific">Orenia metallireducens</name>
    <dbReference type="NCBI Taxonomy" id="1413210"/>
    <lineage>
        <taxon>Bacteria</taxon>
        <taxon>Bacillati</taxon>
        <taxon>Bacillota</taxon>
        <taxon>Clostridia</taxon>
        <taxon>Halanaerobiales</taxon>
        <taxon>Halobacteroidaceae</taxon>
        <taxon>Orenia</taxon>
    </lineage>
</organism>
<protein>
    <recommendedName>
        <fullName evidence="3">GrpB family protein</fullName>
    </recommendedName>
</protein>
<dbReference type="SUPFAM" id="SSF81301">
    <property type="entry name" value="Nucleotidyltransferase"/>
    <property type="match status" value="1"/>
</dbReference>
<proteinExistence type="predicted"/>
<evidence type="ECO:0000313" key="2">
    <source>
        <dbReference type="Proteomes" id="UP000093514"/>
    </source>
</evidence>
<dbReference type="EMBL" id="LWDV01000009">
    <property type="protein sequence ID" value="OCL26271.1"/>
    <property type="molecule type" value="Genomic_DNA"/>
</dbReference>
<gene>
    <name evidence="1" type="ORF">U472_09680</name>
</gene>
<dbReference type="InterPro" id="IPR043519">
    <property type="entry name" value="NT_sf"/>
</dbReference>
<name>A0A1C0A7S2_9FIRM</name>
<dbReference type="PANTHER" id="PTHR34822:SF1">
    <property type="entry name" value="GRPB FAMILY PROTEIN"/>
    <property type="match status" value="1"/>
</dbReference>
<evidence type="ECO:0000313" key="1">
    <source>
        <dbReference type="EMBL" id="OCL26271.1"/>
    </source>
</evidence>
<accession>A0A1C0A7S2</accession>
<evidence type="ECO:0008006" key="3">
    <source>
        <dbReference type="Google" id="ProtNLM"/>
    </source>
</evidence>
<sequence length="177" mass="20973">MPEKTKVVEIVPYDQEWKKEFEKIRNMINSYIGDLILKIEHVGSTSVEGLMAKPIIDIDVVIDSYDLLPNIIERLEKEGYEHEGNLGIQGREAFKRTYDDEFMDYHLYVCPKDGKGYLEHIAFRDYLRKNKKAKKEYGDLKYRLAKIYRNDVDSYCNKKTEFIENILNKTIYKDAKN</sequence>
<dbReference type="Gene3D" id="3.30.460.10">
    <property type="entry name" value="Beta Polymerase, domain 2"/>
    <property type="match status" value="1"/>
</dbReference>
<keyword evidence="2" id="KW-1185">Reference proteome</keyword>
<dbReference type="Proteomes" id="UP000093514">
    <property type="component" value="Unassembled WGS sequence"/>
</dbReference>